<dbReference type="CDD" id="cd04301">
    <property type="entry name" value="NAT_SF"/>
    <property type="match status" value="1"/>
</dbReference>
<dbReference type="Proteomes" id="UP000258927">
    <property type="component" value="Chromosome"/>
</dbReference>
<dbReference type="AlphaFoldDB" id="A0A2R4MAK1"/>
<accession>A0A2R4MAK1</accession>
<gene>
    <name evidence="2" type="ORF">MXMO3_00521</name>
</gene>
<name>A0A2R4MAK1_9HYPH</name>
<dbReference type="Pfam" id="PF13673">
    <property type="entry name" value="Acetyltransf_10"/>
    <property type="match status" value="1"/>
</dbReference>
<dbReference type="PANTHER" id="PTHR42791">
    <property type="entry name" value="GNAT FAMILY ACETYLTRANSFERASE"/>
    <property type="match status" value="1"/>
</dbReference>
<dbReference type="InterPro" id="IPR016181">
    <property type="entry name" value="Acyl_CoA_acyltransferase"/>
</dbReference>
<protein>
    <recommendedName>
        <fullName evidence="1">N-acetyltransferase domain-containing protein</fullName>
    </recommendedName>
</protein>
<dbReference type="PANTHER" id="PTHR42791:SF1">
    <property type="entry name" value="N-ACETYLTRANSFERASE DOMAIN-CONTAINING PROTEIN"/>
    <property type="match status" value="1"/>
</dbReference>
<organism evidence="2 3">
    <name type="scientific">Maritalea myrionectae</name>
    <dbReference type="NCBI Taxonomy" id="454601"/>
    <lineage>
        <taxon>Bacteria</taxon>
        <taxon>Pseudomonadati</taxon>
        <taxon>Pseudomonadota</taxon>
        <taxon>Alphaproteobacteria</taxon>
        <taxon>Hyphomicrobiales</taxon>
        <taxon>Devosiaceae</taxon>
        <taxon>Maritalea</taxon>
    </lineage>
</organism>
<dbReference type="EMBL" id="CP021330">
    <property type="protein sequence ID" value="AVX03067.1"/>
    <property type="molecule type" value="Genomic_DNA"/>
</dbReference>
<dbReference type="STRING" id="1122213.GCA_000423365_03233"/>
<dbReference type="InterPro" id="IPR000182">
    <property type="entry name" value="GNAT_dom"/>
</dbReference>
<dbReference type="Gene3D" id="3.40.630.30">
    <property type="match status" value="1"/>
</dbReference>
<dbReference type="SUPFAM" id="SSF55729">
    <property type="entry name" value="Acyl-CoA N-acyltransferases (Nat)"/>
    <property type="match status" value="1"/>
</dbReference>
<dbReference type="PROSITE" id="PS51186">
    <property type="entry name" value="GNAT"/>
    <property type="match status" value="1"/>
</dbReference>
<dbReference type="InterPro" id="IPR052523">
    <property type="entry name" value="Trichothecene_AcTrans"/>
</dbReference>
<dbReference type="KEGG" id="mmyr:MXMO3_00521"/>
<evidence type="ECO:0000313" key="2">
    <source>
        <dbReference type="EMBL" id="AVX03067.1"/>
    </source>
</evidence>
<feature type="domain" description="N-acetyltransferase" evidence="1">
    <location>
        <begin position="3"/>
        <end position="197"/>
    </location>
</feature>
<evidence type="ECO:0000313" key="3">
    <source>
        <dbReference type="Proteomes" id="UP000258927"/>
    </source>
</evidence>
<sequence>MSIEIQKWSGNRRQELARFLARAFAQDAAMRAMVNANDDNAVRRMTKWFDLTLKHWPVSQVLVAVKDGELVGSNIVSFGNKPPDWQFLLIWFAQQCIALGPSVPLNVMRHEQMRLETYSAHADLVIEFVAVDENVRGQGLARRLFDAAYDQVDRPASVALETGNPQNVAIYHHMGYQVVARYEDDGVEYVVMTKSLDEED</sequence>
<proteinExistence type="predicted"/>
<dbReference type="GO" id="GO:0016747">
    <property type="term" value="F:acyltransferase activity, transferring groups other than amino-acyl groups"/>
    <property type="evidence" value="ECO:0007669"/>
    <property type="project" value="InterPro"/>
</dbReference>
<reference evidence="2 3" key="1">
    <citation type="submission" date="2017-05" db="EMBL/GenBank/DDBJ databases">
        <title>Genome Analysis of Maritalea myrionectae HL2708#5.</title>
        <authorList>
            <consortium name="Cotde Inc.-PKNU"/>
            <person name="Jang D."/>
            <person name="Oh H.-M."/>
        </authorList>
    </citation>
    <scope>NUCLEOTIDE SEQUENCE [LARGE SCALE GENOMIC DNA]</scope>
    <source>
        <strain evidence="2 3">HL2708#5</strain>
    </source>
</reference>
<dbReference type="RefSeq" id="WP_117394841.1">
    <property type="nucleotide sequence ID" value="NZ_CP021330.1"/>
</dbReference>
<keyword evidence="3" id="KW-1185">Reference proteome</keyword>
<evidence type="ECO:0000259" key="1">
    <source>
        <dbReference type="PROSITE" id="PS51186"/>
    </source>
</evidence>